<dbReference type="PANTHER" id="PTHR43762:SF1">
    <property type="entry name" value="D-ARABINONO-1,4-LACTONE OXIDASE"/>
    <property type="match status" value="1"/>
</dbReference>
<dbReference type="EMBL" id="AWTV01000011">
    <property type="protein sequence ID" value="KIH86470.1"/>
    <property type="molecule type" value="Genomic_DNA"/>
</dbReference>
<dbReference type="AlphaFoldDB" id="A0A0C2IHH9"/>
<dbReference type="EC" id="1.1.3.37" evidence="2"/>
<gene>
    <name evidence="7" type="ORF">SPBR_08220</name>
</gene>
<reference evidence="7 8" key="1">
    <citation type="journal article" date="2014" name="BMC Genomics">
        <title>Comparative genomics of the major fungal agents of human and animal Sporotrichosis: Sporothrix schenckii and Sporothrix brasiliensis.</title>
        <authorList>
            <person name="Teixeira M.M."/>
            <person name="de Almeida L.G."/>
            <person name="Kubitschek-Barreira P."/>
            <person name="Alves F.L."/>
            <person name="Kioshima E.S."/>
            <person name="Abadio A.K."/>
            <person name="Fernandes L."/>
            <person name="Derengowski L.S."/>
            <person name="Ferreira K.S."/>
            <person name="Souza R.C."/>
            <person name="Ruiz J.C."/>
            <person name="de Andrade N.C."/>
            <person name="Paes H.C."/>
            <person name="Nicola A.M."/>
            <person name="Albuquerque P."/>
            <person name="Gerber A.L."/>
            <person name="Martins V.P."/>
            <person name="Peconick L.D."/>
            <person name="Neto A.V."/>
            <person name="Chaucanez C.B."/>
            <person name="Silva P.A."/>
            <person name="Cunha O.L."/>
            <person name="de Oliveira F.F."/>
            <person name="dos Santos T.C."/>
            <person name="Barros A.L."/>
            <person name="Soares M.A."/>
            <person name="de Oliveira L.M."/>
            <person name="Marini M.M."/>
            <person name="Villalobos-Duno H."/>
            <person name="Cunha M.M."/>
            <person name="de Hoog S."/>
            <person name="da Silveira J.F."/>
            <person name="Henrissat B."/>
            <person name="Nino-Vega G.A."/>
            <person name="Cisalpino P.S."/>
            <person name="Mora-Montes H.M."/>
            <person name="Almeida S.R."/>
            <person name="Stajich J.E."/>
            <person name="Lopes-Bezerra L.M."/>
            <person name="Vasconcelos A.T."/>
            <person name="Felipe M.S."/>
        </authorList>
    </citation>
    <scope>NUCLEOTIDE SEQUENCE [LARGE SCALE GENOMIC DNA]</scope>
    <source>
        <strain evidence="7 8">5110</strain>
    </source>
</reference>
<dbReference type="Pfam" id="PF01565">
    <property type="entry name" value="FAD_binding_4"/>
    <property type="match status" value="2"/>
</dbReference>
<keyword evidence="3" id="KW-0560">Oxidoreductase</keyword>
<dbReference type="Pfam" id="PF04030">
    <property type="entry name" value="ALO"/>
    <property type="match status" value="1"/>
</dbReference>
<dbReference type="Gene3D" id="3.30.43.10">
    <property type="entry name" value="Uridine Diphospho-n-acetylenolpyruvylglucosamine Reductase, domain 2"/>
    <property type="match status" value="1"/>
</dbReference>
<dbReference type="HOGENOM" id="CLU_003896_2_0_1"/>
<dbReference type="Gene3D" id="3.30.465.10">
    <property type="match status" value="1"/>
</dbReference>
<dbReference type="RefSeq" id="XP_040614480.1">
    <property type="nucleotide sequence ID" value="XM_040766458.1"/>
</dbReference>
<feature type="region of interest" description="Disordered" evidence="5">
    <location>
        <begin position="229"/>
        <end position="248"/>
    </location>
</feature>
<dbReference type="GeneID" id="63681379"/>
<dbReference type="GO" id="GO:0071949">
    <property type="term" value="F:FAD binding"/>
    <property type="evidence" value="ECO:0007669"/>
    <property type="project" value="InterPro"/>
</dbReference>
<feature type="domain" description="FAD-binding PCMH-type" evidence="6">
    <location>
        <begin position="152"/>
        <end position="387"/>
    </location>
</feature>
<dbReference type="InterPro" id="IPR010031">
    <property type="entry name" value="FAD_lactone_oxidase-like"/>
</dbReference>
<dbReference type="VEuPathDB" id="FungiDB:SPBR_08220"/>
<dbReference type="InterPro" id="IPR016166">
    <property type="entry name" value="FAD-bd_PCMH"/>
</dbReference>
<organism evidence="7 8">
    <name type="scientific">Sporothrix brasiliensis 5110</name>
    <dbReference type="NCBI Taxonomy" id="1398154"/>
    <lineage>
        <taxon>Eukaryota</taxon>
        <taxon>Fungi</taxon>
        <taxon>Dikarya</taxon>
        <taxon>Ascomycota</taxon>
        <taxon>Pezizomycotina</taxon>
        <taxon>Sordariomycetes</taxon>
        <taxon>Sordariomycetidae</taxon>
        <taxon>Ophiostomatales</taxon>
        <taxon>Ophiostomataceae</taxon>
        <taxon>Sporothrix</taxon>
    </lineage>
</organism>
<dbReference type="InterPro" id="IPR016167">
    <property type="entry name" value="FAD-bd_PCMH_sub1"/>
</dbReference>
<evidence type="ECO:0000256" key="2">
    <source>
        <dbReference type="ARBA" id="ARBA00013136"/>
    </source>
</evidence>
<dbReference type="PANTHER" id="PTHR43762">
    <property type="entry name" value="L-GULONOLACTONE OXIDASE"/>
    <property type="match status" value="1"/>
</dbReference>
<dbReference type="Proteomes" id="UP000031575">
    <property type="component" value="Unassembled WGS sequence"/>
</dbReference>
<accession>A0A0C2IHH9</accession>
<dbReference type="SUPFAM" id="SSF56176">
    <property type="entry name" value="FAD-binding/transporter-associated domain-like"/>
    <property type="match status" value="1"/>
</dbReference>
<dbReference type="InterPro" id="IPR016169">
    <property type="entry name" value="FAD-bd_PCMH_sub2"/>
</dbReference>
<dbReference type="InterPro" id="IPR007173">
    <property type="entry name" value="ALO_C"/>
</dbReference>
<comment type="caution">
    <text evidence="7">The sequence shown here is derived from an EMBL/GenBank/DDBJ whole genome shotgun (WGS) entry which is preliminary data.</text>
</comment>
<dbReference type="PROSITE" id="PS51387">
    <property type="entry name" value="FAD_PCMH"/>
    <property type="match status" value="1"/>
</dbReference>
<keyword evidence="8" id="KW-1185">Reference proteome</keyword>
<dbReference type="InterPro" id="IPR036318">
    <property type="entry name" value="FAD-bd_PCMH-like_sf"/>
</dbReference>
<evidence type="ECO:0000259" key="6">
    <source>
        <dbReference type="PROSITE" id="PS51387"/>
    </source>
</evidence>
<dbReference type="InterPro" id="IPR006094">
    <property type="entry name" value="Oxid_FAD_bind_N"/>
</dbReference>
<evidence type="ECO:0000313" key="8">
    <source>
        <dbReference type="Proteomes" id="UP000031575"/>
    </source>
</evidence>
<evidence type="ECO:0000256" key="5">
    <source>
        <dbReference type="SAM" id="MobiDB-lite"/>
    </source>
</evidence>
<comment type="pathway">
    <text evidence="1">Cofactor biosynthesis; D-erythroascorbate biosynthesis; dehydro-D-arabinono-1,4-lactone from D-arabinose: step 2/2.</text>
</comment>
<sequence>MGTPQGRGFLTGIVATLRSFLNDSIQEKYGKDAEGQDGTRLPAHSVERQLRHARGKPFNEETLKQLDKVFCQNPENAHDGVWNVVRDPGVEHRRRGRDAKQRYVQARQAVHLSLAASHGHLIGSSEAKNGHKIAGNDQAADNPTWVNCVGEQANRPLVIVKPESLQQLVAVLADAHSLQQRVRAVGSGHSFSDITYSTDAMLVDMTLLKRVAMVDNGEEGIVGTTKPAQVKANKGGKGVPEPAGDAPITASNRSRNLARVQAGVTIRELNEELDNRGLALPNMGAFDGQTVAGVMSTGTHGSGIGFGPMSSLVRAIVLVVADGTVYQIEPCSSHVGKGPLSDPAGFPRTIDGLPVVLRQDNDWFRTALVSMGCVGVIYSYVIDVTEAFHVHELRSATRWDEVRKELLPELWTPVAPAVAGAHHFELVLNPYMWWSHNSCVRVERNRVTAEAQPSGARKDWLSTLLEKFGIHSIPHLLGVLKRFPAISPIAINRAIATLVESGPYVDKSFRVFNLGPANSIKAMAIELHCDAKQCVPVIDKLLDVFRDEAKRHEYYMTGPLGIRFIGASDAFLAPQAGRMTCAIELDMLVGVETGAKLAQDIKERMCTDSIDSPRLHWGLDIDLVTDDDVRSWYPDFEAWHTVYRQLNSTGMFNNKFTDRLGISIL</sequence>
<name>A0A0C2IHH9_9PEZI</name>
<dbReference type="GO" id="GO:0003885">
    <property type="term" value="F:D-arabinono-1,4-lactone oxidase activity"/>
    <property type="evidence" value="ECO:0007669"/>
    <property type="project" value="UniProtKB-EC"/>
</dbReference>
<protein>
    <recommendedName>
        <fullName evidence="2">D-arabinono-1,4-lactone oxidase</fullName>
        <ecNumber evidence="2">1.1.3.37</ecNumber>
    </recommendedName>
    <alternativeName>
        <fullName evidence="4">L-galactono-gamma-lactone oxidase</fullName>
    </alternativeName>
</protein>
<evidence type="ECO:0000256" key="4">
    <source>
        <dbReference type="ARBA" id="ARBA00033418"/>
    </source>
</evidence>
<evidence type="ECO:0000256" key="3">
    <source>
        <dbReference type="ARBA" id="ARBA00023002"/>
    </source>
</evidence>
<evidence type="ECO:0000256" key="1">
    <source>
        <dbReference type="ARBA" id="ARBA00005083"/>
    </source>
</evidence>
<dbReference type="GO" id="GO:0016020">
    <property type="term" value="C:membrane"/>
    <property type="evidence" value="ECO:0007669"/>
    <property type="project" value="InterPro"/>
</dbReference>
<dbReference type="UniPathway" id="UPA00771">
    <property type="reaction ID" value="UER00766"/>
</dbReference>
<dbReference type="Gene3D" id="3.30.70.2520">
    <property type="match status" value="1"/>
</dbReference>
<dbReference type="OrthoDB" id="610608at2759"/>
<evidence type="ECO:0000313" key="7">
    <source>
        <dbReference type="EMBL" id="KIH86470.1"/>
    </source>
</evidence>
<proteinExistence type="predicted"/>